<evidence type="ECO:0000256" key="2">
    <source>
        <dbReference type="ARBA" id="ARBA00022692"/>
    </source>
</evidence>
<organism evidence="8 9">
    <name type="scientific">Trichoderma cornu-damae</name>
    <dbReference type="NCBI Taxonomy" id="654480"/>
    <lineage>
        <taxon>Eukaryota</taxon>
        <taxon>Fungi</taxon>
        <taxon>Dikarya</taxon>
        <taxon>Ascomycota</taxon>
        <taxon>Pezizomycotina</taxon>
        <taxon>Sordariomycetes</taxon>
        <taxon>Hypocreomycetidae</taxon>
        <taxon>Hypocreales</taxon>
        <taxon>Hypocreaceae</taxon>
        <taxon>Trichoderma</taxon>
    </lineage>
</organism>
<dbReference type="Proteomes" id="UP000827724">
    <property type="component" value="Unassembled WGS sequence"/>
</dbReference>
<feature type="chain" id="PRO_5040473405" evidence="7">
    <location>
        <begin position="21"/>
        <end position="429"/>
    </location>
</feature>
<evidence type="ECO:0000256" key="6">
    <source>
        <dbReference type="SAM" id="Phobius"/>
    </source>
</evidence>
<dbReference type="OrthoDB" id="2110578at2759"/>
<dbReference type="PANTHER" id="PTHR15549">
    <property type="entry name" value="PAIRED IMMUNOGLOBULIN-LIKE TYPE 2 RECEPTOR"/>
    <property type="match status" value="1"/>
</dbReference>
<evidence type="ECO:0000256" key="7">
    <source>
        <dbReference type="SAM" id="SignalP"/>
    </source>
</evidence>
<evidence type="ECO:0000256" key="4">
    <source>
        <dbReference type="ARBA" id="ARBA00023136"/>
    </source>
</evidence>
<dbReference type="GO" id="GO:0016020">
    <property type="term" value="C:membrane"/>
    <property type="evidence" value="ECO:0007669"/>
    <property type="project" value="UniProtKB-SubCell"/>
</dbReference>
<keyword evidence="4 6" id="KW-0472">Membrane</keyword>
<accession>A0A9P8QNK4</accession>
<feature type="compositionally biased region" description="Low complexity" evidence="5">
    <location>
        <begin position="275"/>
        <end position="292"/>
    </location>
</feature>
<sequence>MSWKRVAAVLLLAAGRLTLAQRSGNESICDYYATQRYGENNSTTQLLLVQSIVTLAYAGSAGLPNPPNDSTGIFNQGNFDGIDVYLRPWFDGSKATTNLNNQPVGINWLDGGATGPLLSFLNGSANSVDIDTTTNQYRLFTHWFTAFGFVYGCSLAPKFPRTADSGGPLSLSYVHKFMNLNQTHIGYFIEQLTVASRYFGFSEEDAQTLDTYMNARYNVRCAPPINGQLYSICFAEECPLAQPKPDCDAYENLSPSGTSNVTVVTTTVAVNSATQTSMATTTTTSASASSTAAGGGGGSGSHADSNSVVLSSGAIAGIAIGGAAVLLLALGLLLYFRRQSAKPHIVPVPVPSGGYGSPAHAAHSYYSSNPHMSMTSSVPQDAPHMGAHSNVSGFWAPPKPHEMGQQAHEPVMVPMPVSLSPQIAEMESP</sequence>
<keyword evidence="3 6" id="KW-1133">Transmembrane helix</keyword>
<keyword evidence="7" id="KW-0732">Signal</keyword>
<reference evidence="8" key="1">
    <citation type="submission" date="2021-08" db="EMBL/GenBank/DDBJ databases">
        <title>Chromosome-Level Trichoderma cornu-damae using Hi-C Data.</title>
        <authorList>
            <person name="Kim C.S."/>
        </authorList>
    </citation>
    <scope>NUCLEOTIDE SEQUENCE</scope>
    <source>
        <strain evidence="8">KA19-0412C</strain>
    </source>
</reference>
<dbReference type="PANTHER" id="PTHR15549:SF6">
    <property type="entry name" value="MID2 DOMAIN-CONTAINING PROTEIN"/>
    <property type="match status" value="1"/>
</dbReference>
<evidence type="ECO:0000313" key="8">
    <source>
        <dbReference type="EMBL" id="KAH6606348.1"/>
    </source>
</evidence>
<feature type="signal peptide" evidence="7">
    <location>
        <begin position="1"/>
        <end position="20"/>
    </location>
</feature>
<evidence type="ECO:0000256" key="3">
    <source>
        <dbReference type="ARBA" id="ARBA00022989"/>
    </source>
</evidence>
<evidence type="ECO:0000313" key="9">
    <source>
        <dbReference type="Proteomes" id="UP000827724"/>
    </source>
</evidence>
<protein>
    <submittedName>
        <fullName evidence="8">Uncharacterized protein</fullName>
    </submittedName>
</protein>
<feature type="region of interest" description="Disordered" evidence="5">
    <location>
        <begin position="275"/>
        <end position="304"/>
    </location>
</feature>
<keyword evidence="9" id="KW-1185">Reference proteome</keyword>
<dbReference type="InterPro" id="IPR051694">
    <property type="entry name" value="Immunoregulatory_rcpt-like"/>
</dbReference>
<proteinExistence type="predicted"/>
<evidence type="ECO:0000256" key="5">
    <source>
        <dbReference type="SAM" id="MobiDB-lite"/>
    </source>
</evidence>
<evidence type="ECO:0000256" key="1">
    <source>
        <dbReference type="ARBA" id="ARBA00004167"/>
    </source>
</evidence>
<name>A0A9P8QNK4_9HYPO</name>
<dbReference type="EMBL" id="JAIWOZ010000004">
    <property type="protein sequence ID" value="KAH6606348.1"/>
    <property type="molecule type" value="Genomic_DNA"/>
</dbReference>
<dbReference type="AlphaFoldDB" id="A0A9P8QNK4"/>
<gene>
    <name evidence="8" type="ORF">Trco_005501</name>
</gene>
<dbReference type="GO" id="GO:0071944">
    <property type="term" value="C:cell periphery"/>
    <property type="evidence" value="ECO:0007669"/>
    <property type="project" value="UniProtKB-ARBA"/>
</dbReference>
<keyword evidence="2 6" id="KW-0812">Transmembrane</keyword>
<comment type="caution">
    <text evidence="8">The sequence shown here is derived from an EMBL/GenBank/DDBJ whole genome shotgun (WGS) entry which is preliminary data.</text>
</comment>
<comment type="subcellular location">
    <subcellularLocation>
        <location evidence="1">Membrane</location>
        <topology evidence="1">Single-pass membrane protein</topology>
    </subcellularLocation>
</comment>
<feature type="transmembrane region" description="Helical" evidence="6">
    <location>
        <begin position="314"/>
        <end position="336"/>
    </location>
</feature>